<feature type="transmembrane region" description="Helical" evidence="7">
    <location>
        <begin position="137"/>
        <end position="156"/>
    </location>
</feature>
<comment type="similarity">
    <text evidence="2">Belongs to the peptidase S54 family.</text>
</comment>
<comment type="caution">
    <text evidence="9">The sequence shown here is derived from an EMBL/GenBank/DDBJ whole genome shotgun (WGS) entry which is preliminary data.</text>
</comment>
<evidence type="ECO:0000256" key="4">
    <source>
        <dbReference type="ARBA" id="ARBA00022801"/>
    </source>
</evidence>
<dbReference type="RefSeq" id="WP_219777684.1">
    <property type="nucleotide sequence ID" value="NZ_JAHXPT010000001.1"/>
</dbReference>
<dbReference type="EMBL" id="JAHXPT010000001">
    <property type="protein sequence ID" value="MBW6408621.1"/>
    <property type="molecule type" value="Genomic_DNA"/>
</dbReference>
<evidence type="ECO:0000256" key="1">
    <source>
        <dbReference type="ARBA" id="ARBA00004141"/>
    </source>
</evidence>
<keyword evidence="9" id="KW-0645">Protease</keyword>
<feature type="transmembrane region" description="Helical" evidence="7">
    <location>
        <begin position="247"/>
        <end position="264"/>
    </location>
</feature>
<proteinExistence type="inferred from homology"/>
<evidence type="ECO:0000256" key="7">
    <source>
        <dbReference type="SAM" id="Phobius"/>
    </source>
</evidence>
<keyword evidence="3 7" id="KW-0812">Transmembrane</keyword>
<dbReference type="PANTHER" id="PTHR43731:SF14">
    <property type="entry name" value="PRESENILIN-ASSOCIATED RHOMBOID-LIKE PROTEIN, MITOCHONDRIAL"/>
    <property type="match status" value="1"/>
</dbReference>
<keyword evidence="4" id="KW-0378">Hydrolase</keyword>
<name>A0ABS7AIY0_9CLOT</name>
<keyword evidence="10" id="KW-1185">Reference proteome</keyword>
<dbReference type="GO" id="GO:0008233">
    <property type="term" value="F:peptidase activity"/>
    <property type="evidence" value="ECO:0007669"/>
    <property type="project" value="UniProtKB-KW"/>
</dbReference>
<feature type="transmembrane region" description="Helical" evidence="7">
    <location>
        <begin position="300"/>
        <end position="318"/>
    </location>
</feature>
<evidence type="ECO:0000256" key="6">
    <source>
        <dbReference type="ARBA" id="ARBA00023136"/>
    </source>
</evidence>
<gene>
    <name evidence="9" type="ORF">KYD98_00780</name>
</gene>
<evidence type="ECO:0000313" key="10">
    <source>
        <dbReference type="Proteomes" id="UP001519921"/>
    </source>
</evidence>
<evidence type="ECO:0000259" key="8">
    <source>
        <dbReference type="Pfam" id="PF01694"/>
    </source>
</evidence>
<dbReference type="Gene3D" id="1.20.1540.10">
    <property type="entry name" value="Rhomboid-like"/>
    <property type="match status" value="1"/>
</dbReference>
<dbReference type="PANTHER" id="PTHR43731">
    <property type="entry name" value="RHOMBOID PROTEASE"/>
    <property type="match status" value="1"/>
</dbReference>
<reference evidence="9 10" key="1">
    <citation type="submission" date="2021-07" db="EMBL/GenBank/DDBJ databases">
        <title>Clostridium weizhouense sp. nov., an anaerobic bacterium isolated from activated sludge of Petroleum wastewater.</title>
        <authorList>
            <person name="Li Q."/>
        </authorList>
    </citation>
    <scope>NUCLEOTIDE SEQUENCE [LARGE SCALE GENOMIC DNA]</scope>
    <source>
        <strain evidence="9 10">YB-6</strain>
    </source>
</reference>
<evidence type="ECO:0000313" key="9">
    <source>
        <dbReference type="EMBL" id="MBW6408621.1"/>
    </source>
</evidence>
<comment type="subcellular location">
    <subcellularLocation>
        <location evidence="1">Membrane</location>
        <topology evidence="1">Multi-pass membrane protein</topology>
    </subcellularLocation>
</comment>
<evidence type="ECO:0000256" key="2">
    <source>
        <dbReference type="ARBA" id="ARBA00009045"/>
    </source>
</evidence>
<feature type="transmembrane region" description="Helical" evidence="7">
    <location>
        <begin position="276"/>
        <end position="294"/>
    </location>
</feature>
<keyword evidence="6 7" id="KW-0472">Membrane</keyword>
<keyword evidence="5 7" id="KW-1133">Transmembrane helix</keyword>
<dbReference type="Pfam" id="PF01694">
    <property type="entry name" value="Rhomboid"/>
    <property type="match status" value="1"/>
</dbReference>
<feature type="transmembrane region" description="Helical" evidence="7">
    <location>
        <begin position="222"/>
        <end position="241"/>
    </location>
</feature>
<dbReference type="InterPro" id="IPR035952">
    <property type="entry name" value="Rhomboid-like_sf"/>
</dbReference>
<evidence type="ECO:0000256" key="3">
    <source>
        <dbReference type="ARBA" id="ARBA00022692"/>
    </source>
</evidence>
<protein>
    <submittedName>
        <fullName evidence="9">Rhomboid family intramembrane serine protease</fullName>
    </submittedName>
</protein>
<sequence>MIELSNILYKYLINNDYFYMKQYYSNFHKTERYIAIKDIEEYIYCVLVTDEKYEEVDVYEAFEYIKTLGKSFVFNLVVLSNDEYVNIKHEYVNKIIIDKKTYNTILCDDSCKPLEVVINQYVRKNEFEVNNYLKNKGITLIIMCINIILFVLTAFLSNSLFSMDVDVLISFGAKYNKLIYEGEIWRLLTCAFLHGGLIHISCNMYMLYILGPQVEKIYGIKHYINIYLVSCLASSLLSFLLSPYISIGASGGIFGLLGAMLVFAIKERHKIEKSSIINLIGIIVLNLIIGFSIANVDNKAHIGGFLGGIISSYLILSFKKRINRYV</sequence>
<dbReference type="Proteomes" id="UP001519921">
    <property type="component" value="Unassembled WGS sequence"/>
</dbReference>
<dbReference type="InterPro" id="IPR050925">
    <property type="entry name" value="Rhomboid_protease_S54"/>
</dbReference>
<dbReference type="SUPFAM" id="SSF144091">
    <property type="entry name" value="Rhomboid-like"/>
    <property type="match status" value="1"/>
</dbReference>
<evidence type="ECO:0000256" key="5">
    <source>
        <dbReference type="ARBA" id="ARBA00022989"/>
    </source>
</evidence>
<dbReference type="InterPro" id="IPR022764">
    <property type="entry name" value="Peptidase_S54_rhomboid_dom"/>
</dbReference>
<organism evidence="9 10">
    <name type="scientific">Clostridium weizhouense</name>
    <dbReference type="NCBI Taxonomy" id="2859781"/>
    <lineage>
        <taxon>Bacteria</taxon>
        <taxon>Bacillati</taxon>
        <taxon>Bacillota</taxon>
        <taxon>Clostridia</taxon>
        <taxon>Eubacteriales</taxon>
        <taxon>Clostridiaceae</taxon>
        <taxon>Clostridium</taxon>
    </lineage>
</organism>
<accession>A0ABS7AIY0</accession>
<feature type="domain" description="Peptidase S54 rhomboid" evidence="8">
    <location>
        <begin position="182"/>
        <end position="317"/>
    </location>
</feature>
<feature type="transmembrane region" description="Helical" evidence="7">
    <location>
        <begin position="184"/>
        <end position="210"/>
    </location>
</feature>
<dbReference type="GO" id="GO:0006508">
    <property type="term" value="P:proteolysis"/>
    <property type="evidence" value="ECO:0007669"/>
    <property type="project" value="UniProtKB-KW"/>
</dbReference>